<organism evidence="2 3">
    <name type="scientific">Nocardia elegans</name>
    <dbReference type="NCBI Taxonomy" id="300029"/>
    <lineage>
        <taxon>Bacteria</taxon>
        <taxon>Bacillati</taxon>
        <taxon>Actinomycetota</taxon>
        <taxon>Actinomycetes</taxon>
        <taxon>Mycobacteriales</taxon>
        <taxon>Nocardiaceae</taxon>
        <taxon>Nocardia</taxon>
    </lineage>
</organism>
<dbReference type="RefSeq" id="WP_233429832.1">
    <property type="nucleotide sequence ID" value="NZ_JADLPS010000003.1"/>
</dbReference>
<reference evidence="2 3" key="1">
    <citation type="submission" date="2024-10" db="EMBL/GenBank/DDBJ databases">
        <title>The Natural Products Discovery Center: Release of the First 8490 Sequenced Strains for Exploring Actinobacteria Biosynthetic Diversity.</title>
        <authorList>
            <person name="Kalkreuter E."/>
            <person name="Kautsar S.A."/>
            <person name="Yang D."/>
            <person name="Bader C.D."/>
            <person name="Teijaro C.N."/>
            <person name="Fluegel L."/>
            <person name="Davis C.M."/>
            <person name="Simpson J.R."/>
            <person name="Lauterbach L."/>
            <person name="Steele A.D."/>
            <person name="Gui C."/>
            <person name="Meng S."/>
            <person name="Li G."/>
            <person name="Viehrig K."/>
            <person name="Ye F."/>
            <person name="Su P."/>
            <person name="Kiefer A.F."/>
            <person name="Nichols A."/>
            <person name="Cepeda A.J."/>
            <person name="Yan W."/>
            <person name="Fan B."/>
            <person name="Jiang Y."/>
            <person name="Adhikari A."/>
            <person name="Zheng C.-J."/>
            <person name="Schuster L."/>
            <person name="Cowan T.M."/>
            <person name="Smanski M.J."/>
            <person name="Chevrette M.G."/>
            <person name="De Carvalho L.P.S."/>
            <person name="Shen B."/>
        </authorList>
    </citation>
    <scope>NUCLEOTIDE SEQUENCE [LARGE SCALE GENOMIC DNA]</scope>
    <source>
        <strain evidence="2 3">NPDC001867</strain>
    </source>
</reference>
<dbReference type="Pfam" id="PF12802">
    <property type="entry name" value="MarR_2"/>
    <property type="match status" value="1"/>
</dbReference>
<evidence type="ECO:0000259" key="1">
    <source>
        <dbReference type="PROSITE" id="PS50995"/>
    </source>
</evidence>
<dbReference type="PANTHER" id="PTHR33164:SF99">
    <property type="entry name" value="MARR FAMILY REGULATORY PROTEIN"/>
    <property type="match status" value="1"/>
</dbReference>
<dbReference type="Gene3D" id="1.10.10.10">
    <property type="entry name" value="Winged helix-like DNA-binding domain superfamily/Winged helix DNA-binding domain"/>
    <property type="match status" value="1"/>
</dbReference>
<dbReference type="EMBL" id="JBIATK010000005">
    <property type="protein sequence ID" value="MFF4024555.1"/>
    <property type="molecule type" value="Genomic_DNA"/>
</dbReference>
<dbReference type="InterPro" id="IPR036388">
    <property type="entry name" value="WH-like_DNA-bd_sf"/>
</dbReference>
<comment type="caution">
    <text evidence="2">The sequence shown here is derived from an EMBL/GenBank/DDBJ whole genome shotgun (WGS) entry which is preliminary data.</text>
</comment>
<evidence type="ECO:0000313" key="2">
    <source>
        <dbReference type="EMBL" id="MFF4024555.1"/>
    </source>
</evidence>
<dbReference type="InterPro" id="IPR036390">
    <property type="entry name" value="WH_DNA-bd_sf"/>
</dbReference>
<keyword evidence="3" id="KW-1185">Reference proteome</keyword>
<dbReference type="SUPFAM" id="SSF46785">
    <property type="entry name" value="Winged helix' DNA-binding domain"/>
    <property type="match status" value="1"/>
</dbReference>
<dbReference type="Proteomes" id="UP001602089">
    <property type="component" value="Unassembled WGS sequence"/>
</dbReference>
<dbReference type="PANTHER" id="PTHR33164">
    <property type="entry name" value="TRANSCRIPTIONAL REGULATOR, MARR FAMILY"/>
    <property type="match status" value="1"/>
</dbReference>
<accession>A0ABW6TEI0</accession>
<proteinExistence type="predicted"/>
<evidence type="ECO:0000313" key="3">
    <source>
        <dbReference type="Proteomes" id="UP001602089"/>
    </source>
</evidence>
<dbReference type="SMART" id="SM00347">
    <property type="entry name" value="HTH_MARR"/>
    <property type="match status" value="1"/>
</dbReference>
<protein>
    <submittedName>
        <fullName evidence="2">MarR family winged helix-turn-helix transcriptional regulator</fullName>
    </submittedName>
</protein>
<dbReference type="InterPro" id="IPR039422">
    <property type="entry name" value="MarR/SlyA-like"/>
</dbReference>
<name>A0ABW6TEI0_9NOCA</name>
<gene>
    <name evidence="2" type="ORF">ACFYY5_17100</name>
</gene>
<feature type="domain" description="HTH marR-type" evidence="1">
    <location>
        <begin position="1"/>
        <end position="144"/>
    </location>
</feature>
<sequence length="159" mass="17415">MRWLDDQEMRAWKALLSGWALLEREIEGQLKRDAGLSHGQYEVLVRLADAPDSTLRMTALADSLINSKSRLSYQVDQLEKAGLVCRGTVPGDSRGVTATLTDKGRRALEQAAPGHVTLVRDLLIDVLTPTQLTALADGLGEVARRIQEAEGQTIGRSRP</sequence>
<dbReference type="InterPro" id="IPR000835">
    <property type="entry name" value="HTH_MarR-typ"/>
</dbReference>
<dbReference type="PROSITE" id="PS50995">
    <property type="entry name" value="HTH_MARR_2"/>
    <property type="match status" value="1"/>
</dbReference>